<reference evidence="1" key="1">
    <citation type="journal article" date="2015" name="Proc. Natl. Acad. Sci. U.S.A.">
        <title>Networks of energetic and metabolic interactions define dynamics in microbial communities.</title>
        <authorList>
            <person name="Embree M."/>
            <person name="Liu J.K."/>
            <person name="Al-Bassam M.M."/>
            <person name="Zengler K."/>
        </authorList>
    </citation>
    <scope>NUCLEOTIDE SEQUENCE</scope>
</reference>
<evidence type="ECO:0000313" key="1">
    <source>
        <dbReference type="EMBL" id="KUG19519.1"/>
    </source>
</evidence>
<gene>
    <name evidence="1" type="ORF">ASZ90_010770</name>
</gene>
<accession>A0A0W8FF50</accession>
<sequence length="42" mass="4589">MQCPAWCAAMMLEENEHDQACCRRGAVPATARCTPAQSGQKH</sequence>
<proteinExistence type="predicted"/>
<name>A0A0W8FF50_9ZZZZ</name>
<comment type="caution">
    <text evidence="1">The sequence shown here is derived from an EMBL/GenBank/DDBJ whole genome shotgun (WGS) entry which is preliminary data.</text>
</comment>
<protein>
    <submittedName>
        <fullName evidence="1">Uncharacterized protein</fullName>
    </submittedName>
</protein>
<dbReference type="AlphaFoldDB" id="A0A0W8FF50"/>
<organism evidence="1">
    <name type="scientific">hydrocarbon metagenome</name>
    <dbReference type="NCBI Taxonomy" id="938273"/>
    <lineage>
        <taxon>unclassified sequences</taxon>
        <taxon>metagenomes</taxon>
        <taxon>ecological metagenomes</taxon>
    </lineage>
</organism>
<dbReference type="EMBL" id="LNQE01001280">
    <property type="protein sequence ID" value="KUG19519.1"/>
    <property type="molecule type" value="Genomic_DNA"/>
</dbReference>